<evidence type="ECO:0000259" key="2">
    <source>
        <dbReference type="Pfam" id="PF00248"/>
    </source>
</evidence>
<dbReference type="GO" id="GO:0016491">
    <property type="term" value="F:oxidoreductase activity"/>
    <property type="evidence" value="ECO:0007669"/>
    <property type="project" value="UniProtKB-KW"/>
</dbReference>
<dbReference type="Gene3D" id="3.20.20.100">
    <property type="entry name" value="NADP-dependent oxidoreductase domain"/>
    <property type="match status" value="1"/>
</dbReference>
<proteinExistence type="predicted"/>
<protein>
    <submittedName>
        <fullName evidence="3">Aldo/keto reductase</fullName>
    </submittedName>
</protein>
<keyword evidence="1" id="KW-0560">Oxidoreductase</keyword>
<dbReference type="RefSeq" id="WP_066603410.1">
    <property type="nucleotide sequence ID" value="NZ_CP014230.1"/>
</dbReference>
<dbReference type="EMBL" id="CP014230">
    <property type="protein sequence ID" value="AMD92271.1"/>
    <property type="molecule type" value="Genomic_DNA"/>
</dbReference>
<dbReference type="GO" id="GO:0005737">
    <property type="term" value="C:cytoplasm"/>
    <property type="evidence" value="ECO:0007669"/>
    <property type="project" value="TreeGrafter"/>
</dbReference>
<dbReference type="Pfam" id="PF00248">
    <property type="entry name" value="Aldo_ket_red"/>
    <property type="match status" value="1"/>
</dbReference>
<dbReference type="STRING" id="888061.AXF15_03540"/>
<dbReference type="PANTHER" id="PTHR43625:SF40">
    <property type="entry name" value="ALDO-KETO REDUCTASE YAKC [NADP(+)]"/>
    <property type="match status" value="1"/>
</dbReference>
<dbReference type="PANTHER" id="PTHR43625">
    <property type="entry name" value="AFLATOXIN B1 ALDEHYDE REDUCTASE"/>
    <property type="match status" value="1"/>
</dbReference>
<feature type="domain" description="NADP-dependent oxidoreductase" evidence="2">
    <location>
        <begin position="22"/>
        <end position="319"/>
    </location>
</feature>
<dbReference type="InterPro" id="IPR036812">
    <property type="entry name" value="NAD(P)_OxRdtase_dom_sf"/>
</dbReference>
<reference evidence="4" key="1">
    <citation type="submission" date="2016-02" db="EMBL/GenBank/DDBJ databases">
        <authorList>
            <person name="Holder M.E."/>
            <person name="Ajami N.J."/>
            <person name="Petrosino J.F."/>
        </authorList>
    </citation>
    <scope>NUCLEOTIDE SEQUENCE [LARGE SCALE GENOMIC DNA]</scope>
    <source>
        <strain evidence="4">DSM 12838</strain>
    </source>
</reference>
<accession>A0A109W5K7</accession>
<dbReference type="SUPFAM" id="SSF51430">
    <property type="entry name" value="NAD(P)-linked oxidoreductase"/>
    <property type="match status" value="1"/>
</dbReference>
<dbReference type="CDD" id="cd19076">
    <property type="entry name" value="AKR_AKR13A_13D"/>
    <property type="match status" value="1"/>
</dbReference>
<dbReference type="KEGG" id="doa:AXF15_03540"/>
<keyword evidence="4" id="KW-1185">Reference proteome</keyword>
<name>A0A109W5K7_9BACT</name>
<dbReference type="InterPro" id="IPR023210">
    <property type="entry name" value="NADP_OxRdtase_dom"/>
</dbReference>
<evidence type="ECO:0000256" key="1">
    <source>
        <dbReference type="ARBA" id="ARBA00023002"/>
    </source>
</evidence>
<evidence type="ECO:0000313" key="3">
    <source>
        <dbReference type="EMBL" id="AMD92271.1"/>
    </source>
</evidence>
<evidence type="ECO:0000313" key="4">
    <source>
        <dbReference type="Proteomes" id="UP000063964"/>
    </source>
</evidence>
<sequence length="341" mass="37615">MTQSQNMLQERSLGDEFSASAISFGAMGMSEFYGTPPDDTASLAVLDRALELGVSMIDTADMYGRGHNERLIAKFIARHPMEYTNGRIRIATKFGIDRDPNDSYKRSINNSPSYIRKACEGSLQRLGVERIDLYYAHRIDPDADISETMAILTDLKREGKIAHIGLCEVSAVTLEKAHAVHPVAALQSEYSLWTREVEDSILPLCHRLGIGFVAYSPLGRGFLTGKYTTTEHLETGDFRLSNPRFQGENLRKNSALLAVVQAVADKYGCTPAQTALAWLLSRYEHLVVIPGTRSIARLEENCRATAITLSEDDIALLNAAFTPEAVHGQRYTPEGMKGANA</sequence>
<dbReference type="Proteomes" id="UP000063964">
    <property type="component" value="Chromosome"/>
</dbReference>
<organism evidence="3 4">
    <name type="scientific">Desulfomicrobium orale DSM 12838</name>
    <dbReference type="NCBI Taxonomy" id="888061"/>
    <lineage>
        <taxon>Bacteria</taxon>
        <taxon>Pseudomonadati</taxon>
        <taxon>Thermodesulfobacteriota</taxon>
        <taxon>Desulfovibrionia</taxon>
        <taxon>Desulfovibrionales</taxon>
        <taxon>Desulfomicrobiaceae</taxon>
        <taxon>Desulfomicrobium</taxon>
    </lineage>
</organism>
<dbReference type="AlphaFoldDB" id="A0A109W5K7"/>
<gene>
    <name evidence="3" type="ORF">AXF15_03540</name>
</gene>
<dbReference type="InterPro" id="IPR050791">
    <property type="entry name" value="Aldo-Keto_reductase"/>
</dbReference>